<evidence type="ECO:0000313" key="1">
    <source>
        <dbReference type="EMBL" id="AUX80749.1"/>
    </source>
</evidence>
<accession>A0A2L0HHX2</accession>
<proteinExistence type="predicted"/>
<keyword evidence="2" id="KW-1185">Reference proteome</keyword>
<protein>
    <submittedName>
        <fullName evidence="1">Putative ORF3 protein</fullName>
    </submittedName>
</protein>
<dbReference type="RefSeq" id="YP_010784618.1">
    <property type="nucleotide sequence ID" value="NC_075324.1"/>
</dbReference>
<reference evidence="1 2" key="1">
    <citation type="journal article" date="2018" name="Virol. J.">
        <title>Plasma virome of cattle from forest region revealed diverse small circular ssDNA viral genomes.</title>
        <authorList>
            <person name="Wang H."/>
            <person name="Li S."/>
            <person name="Mahmood A."/>
            <person name="Yang S."/>
            <person name="Wang X."/>
            <person name="Shen Q."/>
            <person name="Shan T."/>
            <person name="Deng X."/>
            <person name="Li J."/>
            <person name="Hua X."/>
            <person name="Cui L."/>
            <person name="Delwart E."/>
            <person name="Zhang W."/>
        </authorList>
    </citation>
    <scope>NUCLEOTIDE SEQUENCE [LARGE SCALE GENOMIC DNA]</scope>
    <source>
        <strain evidence="1 2">BGmv001</strain>
    </source>
</reference>
<evidence type="ECO:0000313" key="2">
    <source>
        <dbReference type="Proteomes" id="UP000274216"/>
    </source>
</evidence>
<dbReference type="KEGG" id="vg:80521868"/>
<organism evidence="1 2">
    <name type="scientific">Cattle blood-associated gemycircularvirus</name>
    <dbReference type="NCBI Taxonomy" id="2077296"/>
    <lineage>
        <taxon>Viruses</taxon>
        <taxon>Monodnaviria</taxon>
        <taxon>Shotokuvirae</taxon>
        <taxon>Cressdnaviricota</taxon>
        <taxon>Repensiviricetes</taxon>
        <taxon>Geplafuvirales</taxon>
        <taxon>Genomoviridae</taxon>
        <taxon>Gemykibivirus</taxon>
        <taxon>Gemykibivirus cowchi1</taxon>
    </lineage>
</organism>
<dbReference type="GeneID" id="80521868"/>
<dbReference type="EMBL" id="MF669480">
    <property type="protein sequence ID" value="AUX80749.1"/>
    <property type="molecule type" value="Genomic_DNA"/>
</dbReference>
<dbReference type="Proteomes" id="UP000274216">
    <property type="component" value="Segment"/>
</dbReference>
<name>A0A2L0HHX2_9VIRU</name>
<sequence length="184" mass="20866">MPYSPTLNAETSTPMRLCAALQNWELSVSSHARIMLMAELIYILLSISGESFEREELILSMLEVITLTSHHHTAHLKKVMTTRSKMVMLSEGGLKDQAELQFQRLLISGLKSSWRRVETSFFLSLVHLLHELCVPPSPAFQSMPIGNIAWIQSRIDTTHSLVSILLEHQNCLSGHMTLLMRLEE</sequence>